<evidence type="ECO:0000256" key="4">
    <source>
        <dbReference type="ARBA" id="ARBA00022840"/>
    </source>
</evidence>
<evidence type="ECO:0000256" key="5">
    <source>
        <dbReference type="SAM" id="MobiDB-lite"/>
    </source>
</evidence>
<reference evidence="8 9" key="1">
    <citation type="journal article" date="2019" name="Environ. Microbiol.">
        <title>Species interactions and distinct microbial communities in high Arctic permafrost affected cryosols are associated with the CH4 and CO2 gas fluxes.</title>
        <authorList>
            <person name="Altshuler I."/>
            <person name="Hamel J."/>
            <person name="Turney S."/>
            <person name="Magnuson E."/>
            <person name="Levesque R."/>
            <person name="Greer C."/>
            <person name="Whyte L.G."/>
        </authorList>
    </citation>
    <scope>NUCLEOTIDE SEQUENCE [LARGE SCALE GENOMIC DNA]</scope>
    <source>
        <strain evidence="8 9">S9.3B</strain>
    </source>
</reference>
<evidence type="ECO:0000256" key="1">
    <source>
        <dbReference type="ARBA" id="ARBA00022679"/>
    </source>
</evidence>
<dbReference type="Pfam" id="PF05161">
    <property type="entry name" value="MOFRL"/>
    <property type="match status" value="1"/>
</dbReference>
<dbReference type="InterPro" id="IPR025286">
    <property type="entry name" value="MOFRL_assoc_dom"/>
</dbReference>
<comment type="caution">
    <text evidence="8">The sequence shown here is derived from an EMBL/GenBank/DDBJ whole genome shotgun (WGS) entry which is preliminary data.</text>
</comment>
<keyword evidence="4" id="KW-0067">ATP-binding</keyword>
<dbReference type="EMBL" id="RCZP01000025">
    <property type="protein sequence ID" value="TPG51526.1"/>
    <property type="molecule type" value="Genomic_DNA"/>
</dbReference>
<sequence>MTATPDASAAPPDAPPNAQPDAPWDDARARAALRRLLDAAIASADPRQVLAAHLPEPPALGSGGRVVVVGAGKSAAVMAAAVEAAWPRIPLTGLVITRYGHGVRTARGEHDRIEVVEASHPVPDAAGEAAAARILSLVQGLTEHDLVLALISGGGSALMPLAAPGLTLADKQAVNRALLACGATINEMNAVRRHLSAVKGGRLAAAAHPARVVTLAISDVPGDDPAAIASGPTVPDPSRFEDARAIVARYGIPLPDPVRAHLDAAAEETPKPGDPRLARAEYRLIATPLMALQAAAKEAEALGLAPLILGDALEGEAREAGTLLAGIARSAAAHGHPVRAPAVLLSGGETTVTLGAARGAGGRNGECLLGLAVALAGHPGIWSLMADTDGIDGSESNAGAVAAPDTLARAIASGIDPRAALAAHRSHDVFAGLDDLVTTGPTLTNVNDFRAVLVAGPATAPAV</sequence>
<evidence type="ECO:0000313" key="8">
    <source>
        <dbReference type="EMBL" id="TPG51526.1"/>
    </source>
</evidence>
<feature type="domain" description="MOFRL-associated" evidence="7">
    <location>
        <begin position="33"/>
        <end position="262"/>
    </location>
</feature>
<dbReference type="GO" id="GO:0005737">
    <property type="term" value="C:cytoplasm"/>
    <property type="evidence" value="ECO:0007669"/>
    <property type="project" value="TreeGrafter"/>
</dbReference>
<dbReference type="InterPro" id="IPR037035">
    <property type="entry name" value="GK-like_C_sf"/>
</dbReference>
<evidence type="ECO:0000256" key="3">
    <source>
        <dbReference type="ARBA" id="ARBA00022777"/>
    </source>
</evidence>
<protein>
    <submittedName>
        <fullName evidence="8">Glycerate kinase</fullName>
    </submittedName>
</protein>
<gene>
    <name evidence="8" type="ORF">EAH89_19980</name>
</gene>
<accession>A0A502FQV4</accession>
<feature type="domain" description="MOFRL" evidence="6">
    <location>
        <begin position="343"/>
        <end position="448"/>
    </location>
</feature>
<keyword evidence="2" id="KW-0547">Nucleotide-binding</keyword>
<dbReference type="PANTHER" id="PTHR12227:SF0">
    <property type="entry name" value="GLYCERATE KINASE"/>
    <property type="match status" value="1"/>
</dbReference>
<proteinExistence type="predicted"/>
<feature type="region of interest" description="Disordered" evidence="5">
    <location>
        <begin position="1"/>
        <end position="24"/>
    </location>
</feature>
<keyword evidence="1" id="KW-0808">Transferase</keyword>
<keyword evidence="3 8" id="KW-0418">Kinase</keyword>
<name>A0A502FQV4_9PROT</name>
<keyword evidence="9" id="KW-1185">Reference proteome</keyword>
<dbReference type="InterPro" id="IPR007835">
    <property type="entry name" value="MOFRL"/>
</dbReference>
<dbReference type="RefSeq" id="WP_140885503.1">
    <property type="nucleotide sequence ID" value="NZ_RCZP01000025.1"/>
</dbReference>
<feature type="compositionally biased region" description="Low complexity" evidence="5">
    <location>
        <begin position="1"/>
        <end position="11"/>
    </location>
</feature>
<dbReference type="GO" id="GO:0005524">
    <property type="term" value="F:ATP binding"/>
    <property type="evidence" value="ECO:0007669"/>
    <property type="project" value="UniProtKB-KW"/>
</dbReference>
<dbReference type="Pfam" id="PF13660">
    <property type="entry name" value="DUF4147"/>
    <property type="match status" value="1"/>
</dbReference>
<dbReference type="InterPro" id="IPR038614">
    <property type="entry name" value="GK_N_sf"/>
</dbReference>
<evidence type="ECO:0000256" key="2">
    <source>
        <dbReference type="ARBA" id="ARBA00022741"/>
    </source>
</evidence>
<dbReference type="SUPFAM" id="SSF82544">
    <property type="entry name" value="GckA/TtuD-like"/>
    <property type="match status" value="1"/>
</dbReference>
<dbReference type="AlphaFoldDB" id="A0A502FQV4"/>
<evidence type="ECO:0000313" key="9">
    <source>
        <dbReference type="Proteomes" id="UP000317078"/>
    </source>
</evidence>
<dbReference type="GO" id="GO:0008887">
    <property type="term" value="F:glycerate kinase activity"/>
    <property type="evidence" value="ECO:0007669"/>
    <property type="project" value="InterPro"/>
</dbReference>
<evidence type="ECO:0000259" key="6">
    <source>
        <dbReference type="Pfam" id="PF05161"/>
    </source>
</evidence>
<dbReference type="InterPro" id="IPR039760">
    <property type="entry name" value="MOFRL_protein"/>
</dbReference>
<dbReference type="Gene3D" id="3.40.50.10180">
    <property type="entry name" value="Glycerate kinase, MOFRL-like N-terminal domain"/>
    <property type="match status" value="1"/>
</dbReference>
<dbReference type="FunFam" id="3.40.50.10180:FF:000001">
    <property type="entry name" value="Glycerate kinase"/>
    <property type="match status" value="1"/>
</dbReference>
<organism evidence="8 9">
    <name type="scientific">Muricoccus nepalensis</name>
    <dbReference type="NCBI Taxonomy" id="1854500"/>
    <lineage>
        <taxon>Bacteria</taxon>
        <taxon>Pseudomonadati</taxon>
        <taxon>Pseudomonadota</taxon>
        <taxon>Alphaproteobacteria</taxon>
        <taxon>Acetobacterales</taxon>
        <taxon>Roseomonadaceae</taxon>
        <taxon>Muricoccus</taxon>
    </lineage>
</organism>
<dbReference type="OrthoDB" id="9766552at2"/>
<dbReference type="PANTHER" id="PTHR12227">
    <property type="entry name" value="GLYCERATE KINASE"/>
    <property type="match status" value="1"/>
</dbReference>
<dbReference type="Proteomes" id="UP000317078">
    <property type="component" value="Unassembled WGS sequence"/>
</dbReference>
<dbReference type="Gene3D" id="3.40.1480.10">
    <property type="entry name" value="MOFRL domain"/>
    <property type="match status" value="1"/>
</dbReference>
<evidence type="ECO:0000259" key="7">
    <source>
        <dbReference type="Pfam" id="PF13660"/>
    </source>
</evidence>